<name>A0A7K3WVL1_9FLAO</name>
<organism evidence="1 2">
    <name type="scientific">Cryomorpha ignava</name>
    <dbReference type="NCBI Taxonomy" id="101383"/>
    <lineage>
        <taxon>Bacteria</taxon>
        <taxon>Pseudomonadati</taxon>
        <taxon>Bacteroidota</taxon>
        <taxon>Flavobacteriia</taxon>
        <taxon>Flavobacteriales</taxon>
        <taxon>Cryomorphaceae</taxon>
        <taxon>Cryomorpha</taxon>
    </lineage>
</organism>
<dbReference type="Proteomes" id="UP000486602">
    <property type="component" value="Unassembled WGS sequence"/>
</dbReference>
<evidence type="ECO:0000313" key="1">
    <source>
        <dbReference type="EMBL" id="NEN25700.1"/>
    </source>
</evidence>
<gene>
    <name evidence="1" type="ORF">G3O08_19610</name>
</gene>
<comment type="caution">
    <text evidence="1">The sequence shown here is derived from an EMBL/GenBank/DDBJ whole genome shotgun (WGS) entry which is preliminary data.</text>
</comment>
<proteinExistence type="predicted"/>
<dbReference type="EMBL" id="JAAGVY010000071">
    <property type="protein sequence ID" value="NEN25700.1"/>
    <property type="molecule type" value="Genomic_DNA"/>
</dbReference>
<dbReference type="AlphaFoldDB" id="A0A7K3WVL1"/>
<accession>A0A7K3WVL1</accession>
<keyword evidence="2" id="KW-1185">Reference proteome</keyword>
<evidence type="ECO:0000313" key="2">
    <source>
        <dbReference type="Proteomes" id="UP000486602"/>
    </source>
</evidence>
<reference evidence="1 2" key="1">
    <citation type="submission" date="2020-02" db="EMBL/GenBank/DDBJ databases">
        <title>Out from the shadows clarifying the taxonomy of the family Cryomorphaceae and related taxa by utilizing the GTDB taxonomic framework.</title>
        <authorList>
            <person name="Bowman J.P."/>
        </authorList>
    </citation>
    <scope>NUCLEOTIDE SEQUENCE [LARGE SCALE GENOMIC DNA]</scope>
    <source>
        <strain evidence="1 2">QSSC 1-22</strain>
    </source>
</reference>
<dbReference type="RefSeq" id="WP_163287149.1">
    <property type="nucleotide sequence ID" value="NZ_JAAGVY010000071.1"/>
</dbReference>
<sequence length="97" mass="11331">MDRRQPQIRHEELIDLLNKFSQYKDENGKGRCKKIKEQIGSKDLEKLDVNDINLGVVALTDFFNLSGGSISSINLYKLLQTYFLDTKKREEINEIIR</sequence>
<protein>
    <submittedName>
        <fullName evidence="1">Uncharacterized protein</fullName>
    </submittedName>
</protein>